<name>A0ABM1S365_LIMPO</name>
<keyword evidence="3" id="KW-1185">Reference proteome</keyword>
<feature type="transmembrane region" description="Helical" evidence="1">
    <location>
        <begin position="159"/>
        <end position="179"/>
    </location>
</feature>
<evidence type="ECO:0000313" key="5">
    <source>
        <dbReference type="RefSeq" id="XP_022238070.1"/>
    </source>
</evidence>
<evidence type="ECO:0000256" key="2">
    <source>
        <dbReference type="SAM" id="SignalP"/>
    </source>
</evidence>
<accession>A0ABM1S365</accession>
<evidence type="ECO:0000313" key="4">
    <source>
        <dbReference type="RefSeq" id="XP_022238069.1"/>
    </source>
</evidence>
<gene>
    <name evidence="4 5 6" type="primary">LOC111085118</name>
</gene>
<dbReference type="GeneID" id="111085118"/>
<dbReference type="RefSeq" id="XP_022238071.1">
    <property type="nucleotide sequence ID" value="XM_022382363.1"/>
</dbReference>
<dbReference type="RefSeq" id="XP_022238069.1">
    <property type="nucleotide sequence ID" value="XM_022382361.1"/>
</dbReference>
<feature type="signal peptide" evidence="2">
    <location>
        <begin position="1"/>
        <end position="15"/>
    </location>
</feature>
<sequence length="252" mass="29587">MFKLFVIFVFQSVKCEHFSPVYTHTISALFGQSNWLYSKYHVFPTNYLHISKNNDRLQQLTVTNHPSKLILDPRGFKNYFKTKRRKKSVAEWKSNSNQSKTQGTYMKYEELSSQSHKTDLNNLNNITSVTNKKKKGINKEVPRNFFAKVHAVITRSKEAVWAFIALTFLCVLLAVAVACSRMWKDYHGISLYQPISFDLNEKVPFKEALGAKLKFLRWLKRRQEWRTRSVTEANFIELEELLTRNCDSDDEI</sequence>
<proteinExistence type="predicted"/>
<evidence type="ECO:0000256" key="1">
    <source>
        <dbReference type="SAM" id="Phobius"/>
    </source>
</evidence>
<keyword evidence="1" id="KW-1133">Transmembrane helix</keyword>
<keyword evidence="1" id="KW-0812">Transmembrane</keyword>
<evidence type="ECO:0000313" key="6">
    <source>
        <dbReference type="RefSeq" id="XP_022238071.1"/>
    </source>
</evidence>
<keyword evidence="1" id="KW-0472">Membrane</keyword>
<reference evidence="4 5" key="1">
    <citation type="submission" date="2025-05" db="UniProtKB">
        <authorList>
            <consortium name="RefSeq"/>
        </authorList>
    </citation>
    <scope>IDENTIFICATION</scope>
    <source>
        <tissue evidence="4 5">Muscle</tissue>
    </source>
</reference>
<feature type="chain" id="PRO_5045023113" evidence="2">
    <location>
        <begin position="16"/>
        <end position="252"/>
    </location>
</feature>
<protein>
    <submittedName>
        <fullName evidence="4 5">Uncharacterized protein LOC111085118</fullName>
    </submittedName>
</protein>
<dbReference type="Proteomes" id="UP000694941">
    <property type="component" value="Unplaced"/>
</dbReference>
<keyword evidence="2" id="KW-0732">Signal</keyword>
<organism evidence="3 5">
    <name type="scientific">Limulus polyphemus</name>
    <name type="common">Atlantic horseshoe crab</name>
    <dbReference type="NCBI Taxonomy" id="6850"/>
    <lineage>
        <taxon>Eukaryota</taxon>
        <taxon>Metazoa</taxon>
        <taxon>Ecdysozoa</taxon>
        <taxon>Arthropoda</taxon>
        <taxon>Chelicerata</taxon>
        <taxon>Merostomata</taxon>
        <taxon>Xiphosura</taxon>
        <taxon>Limulidae</taxon>
        <taxon>Limulus</taxon>
    </lineage>
</organism>
<evidence type="ECO:0000313" key="3">
    <source>
        <dbReference type="Proteomes" id="UP000694941"/>
    </source>
</evidence>
<dbReference type="RefSeq" id="XP_022238070.1">
    <property type="nucleotide sequence ID" value="XM_022382362.1"/>
</dbReference>